<keyword evidence="1" id="KW-0479">Metal-binding</keyword>
<keyword evidence="6" id="KW-0812">Transmembrane</keyword>
<dbReference type="GO" id="GO:0016787">
    <property type="term" value="F:hydrolase activity"/>
    <property type="evidence" value="ECO:0007669"/>
    <property type="project" value="UniProtKB-KW"/>
</dbReference>
<evidence type="ECO:0000256" key="1">
    <source>
        <dbReference type="ARBA" id="ARBA00022723"/>
    </source>
</evidence>
<dbReference type="RefSeq" id="WP_378478851.1">
    <property type="nucleotide sequence ID" value="NZ_JBHUIW010000019.1"/>
</dbReference>
<dbReference type="Proteomes" id="UP001597314">
    <property type="component" value="Unassembled WGS sequence"/>
</dbReference>
<dbReference type="PANTHER" id="PTHR42988">
    <property type="entry name" value="PHOSPHOHYDROLASE"/>
    <property type="match status" value="1"/>
</dbReference>
<evidence type="ECO:0000313" key="8">
    <source>
        <dbReference type="EMBL" id="MFD2183700.1"/>
    </source>
</evidence>
<dbReference type="EC" id="3.1.-.-" evidence="8"/>
<dbReference type="InterPro" id="IPR042281">
    <property type="entry name" value="GpdQ_beta-strand"/>
</dbReference>
<evidence type="ECO:0000256" key="4">
    <source>
        <dbReference type="ARBA" id="ARBA00025742"/>
    </source>
</evidence>
<feature type="transmembrane region" description="Helical" evidence="6">
    <location>
        <begin position="73"/>
        <end position="95"/>
    </location>
</feature>
<feature type="transmembrane region" description="Helical" evidence="6">
    <location>
        <begin position="43"/>
        <end position="66"/>
    </location>
</feature>
<accession>A0ABW5AMG0</accession>
<name>A0ABW5AMG0_9BRAD</name>
<feature type="transmembrane region" description="Helical" evidence="6">
    <location>
        <begin position="191"/>
        <end position="215"/>
    </location>
</feature>
<keyword evidence="2 8" id="KW-0378">Hydrolase</keyword>
<evidence type="ECO:0000313" key="9">
    <source>
        <dbReference type="Proteomes" id="UP001597314"/>
    </source>
</evidence>
<dbReference type="Pfam" id="PF00149">
    <property type="entry name" value="Metallophos"/>
    <property type="match status" value="1"/>
</dbReference>
<sequence>MQPITDPRDGDAEDDASSTKQRSLLSLAGSLLAEISLPKLVVAWMWLIGVPGLLLGVAPLLASVWLSTVSTKVAYAVSGVWSALVLAAVLALGWFGGRRLVRIAEGSFWALTSLAVQPIYALAREGLRHLAEAVLAKGAGQARRARLRAATAAVAGLAVAVPAVLLVVWLWPSTRWSGSMADLAAPLRLAAAGAANAAVLIAGYFAAAAAVWGIADATMSQPRTRRFSGAGGESDPDEASPGTAQPDAMVRRWRVAHLSDVHIVGERFGFRIECGRAGPRGNGRLHRVLARLAEIHASAPLDLVLITGDVTDAGRSAEWAEFFDALAPYPELVARMLIQPGNHDVNVVDRANPARLDLPFSPVKRLRQVRTLSAIAAVQGDRVHVVDLAAGKVGPILGAALAPHRDALARFADRAALRGVPAVADAWARAFPLVLPPATPDGLGVVLLDSNADTHFSFTNALGLVTAEQMRGVEIALEAHPAACWLVALHHHVVEYPMPAKQLSERIGTALVNGTWFVRRLQRLVPDAVVMHGHRHVDWIGTCGDLTIVSAPSPVMGATNDRDTAFYIHTLARDAQGRLHLLTPERVVIPGVTEE</sequence>
<proteinExistence type="inferred from homology"/>
<evidence type="ECO:0000256" key="2">
    <source>
        <dbReference type="ARBA" id="ARBA00022801"/>
    </source>
</evidence>
<evidence type="ECO:0000256" key="3">
    <source>
        <dbReference type="ARBA" id="ARBA00023004"/>
    </source>
</evidence>
<keyword evidence="6" id="KW-1133">Transmembrane helix</keyword>
<dbReference type="PANTHER" id="PTHR42988:SF2">
    <property type="entry name" value="CYCLIC NUCLEOTIDE PHOSPHODIESTERASE CBUA0032-RELATED"/>
    <property type="match status" value="1"/>
</dbReference>
<evidence type="ECO:0000256" key="6">
    <source>
        <dbReference type="SAM" id="Phobius"/>
    </source>
</evidence>
<organism evidence="8 9">
    <name type="scientific">Rhodoplanes azumiensis</name>
    <dbReference type="NCBI Taxonomy" id="1897628"/>
    <lineage>
        <taxon>Bacteria</taxon>
        <taxon>Pseudomonadati</taxon>
        <taxon>Pseudomonadota</taxon>
        <taxon>Alphaproteobacteria</taxon>
        <taxon>Hyphomicrobiales</taxon>
        <taxon>Nitrobacteraceae</taxon>
        <taxon>Rhodoplanes</taxon>
    </lineage>
</organism>
<reference evidence="9" key="1">
    <citation type="journal article" date="2019" name="Int. J. Syst. Evol. Microbiol.">
        <title>The Global Catalogue of Microorganisms (GCM) 10K type strain sequencing project: providing services to taxonomists for standard genome sequencing and annotation.</title>
        <authorList>
            <consortium name="The Broad Institute Genomics Platform"/>
            <consortium name="The Broad Institute Genome Sequencing Center for Infectious Disease"/>
            <person name="Wu L."/>
            <person name="Ma J."/>
        </authorList>
    </citation>
    <scope>NUCLEOTIDE SEQUENCE [LARGE SCALE GENOMIC DNA]</scope>
    <source>
        <strain evidence="9">CGMCC 1.6774</strain>
    </source>
</reference>
<keyword evidence="3" id="KW-0408">Iron</keyword>
<comment type="similarity">
    <text evidence="4">Belongs to the cyclic nucleotide phosphodiesterase class-III family.</text>
</comment>
<dbReference type="InterPro" id="IPR029052">
    <property type="entry name" value="Metallo-depent_PP-like"/>
</dbReference>
<dbReference type="InterPro" id="IPR050884">
    <property type="entry name" value="CNP_phosphodiesterase-III"/>
</dbReference>
<comment type="caution">
    <text evidence="8">The sequence shown here is derived from an EMBL/GenBank/DDBJ whole genome shotgun (WGS) entry which is preliminary data.</text>
</comment>
<dbReference type="EMBL" id="JBHUIW010000019">
    <property type="protein sequence ID" value="MFD2183700.1"/>
    <property type="molecule type" value="Genomic_DNA"/>
</dbReference>
<gene>
    <name evidence="8" type="ORF">ACFSOX_16205</name>
</gene>
<keyword evidence="9" id="KW-1185">Reference proteome</keyword>
<evidence type="ECO:0000256" key="5">
    <source>
        <dbReference type="SAM" id="MobiDB-lite"/>
    </source>
</evidence>
<feature type="transmembrane region" description="Helical" evidence="6">
    <location>
        <begin position="147"/>
        <end position="171"/>
    </location>
</feature>
<protein>
    <submittedName>
        <fullName evidence="8">Metallophosphoesterase family protein</fullName>
        <ecNumber evidence="8">3.1.-.-</ecNumber>
    </submittedName>
</protein>
<dbReference type="Gene3D" id="3.30.750.180">
    <property type="entry name" value="GpdQ, beta-strand dimerisation domain"/>
    <property type="match status" value="1"/>
</dbReference>
<dbReference type="SUPFAM" id="SSF56300">
    <property type="entry name" value="Metallo-dependent phosphatases"/>
    <property type="match status" value="1"/>
</dbReference>
<feature type="region of interest" description="Disordered" evidence="5">
    <location>
        <begin position="224"/>
        <end position="245"/>
    </location>
</feature>
<keyword evidence="6" id="KW-0472">Membrane</keyword>
<dbReference type="Gene3D" id="3.60.21.10">
    <property type="match status" value="1"/>
</dbReference>
<dbReference type="InterPro" id="IPR004843">
    <property type="entry name" value="Calcineurin-like_PHP"/>
</dbReference>
<feature type="domain" description="Calcineurin-like phosphoesterase" evidence="7">
    <location>
        <begin position="254"/>
        <end position="352"/>
    </location>
</feature>
<evidence type="ECO:0000259" key="7">
    <source>
        <dbReference type="Pfam" id="PF00149"/>
    </source>
</evidence>